<evidence type="ECO:0000313" key="3">
    <source>
        <dbReference type="Proteomes" id="UP000199138"/>
    </source>
</evidence>
<dbReference type="OrthoDB" id="283968at2"/>
<sequence>MAKFNEDEKVHWKWGNGKASGKVQSVFEKKTTRKINGSEITKNGSKDNPAYYIKQDDGASVLKLESELQS</sequence>
<protein>
    <recommendedName>
        <fullName evidence="1">Hypervirulence associated protein TUDOR domain-containing protein</fullName>
    </recommendedName>
</protein>
<feature type="domain" description="Hypervirulence associated protein TUDOR" evidence="1">
    <location>
        <begin position="9"/>
        <end position="68"/>
    </location>
</feature>
<dbReference type="RefSeq" id="WP_093024137.1">
    <property type="nucleotide sequence ID" value="NZ_FPBK01000003.1"/>
</dbReference>
<name>A0A1I7G0M6_9FLAO</name>
<evidence type="ECO:0000313" key="2">
    <source>
        <dbReference type="EMBL" id="SFU41995.1"/>
    </source>
</evidence>
<keyword evidence="3" id="KW-1185">Reference proteome</keyword>
<reference evidence="2 3" key="1">
    <citation type="submission" date="2016-10" db="EMBL/GenBank/DDBJ databases">
        <authorList>
            <person name="de Groot N.N."/>
        </authorList>
    </citation>
    <scope>NUCLEOTIDE SEQUENCE [LARGE SCALE GENOMIC DNA]</scope>
    <source>
        <strain evidence="2 3">CGMCC 1.12333</strain>
    </source>
</reference>
<dbReference type="STRING" id="1224947.SAMN05216480_10333"/>
<dbReference type="EMBL" id="FPBK01000003">
    <property type="protein sequence ID" value="SFU41995.1"/>
    <property type="molecule type" value="Genomic_DNA"/>
</dbReference>
<organism evidence="2 3">
    <name type="scientific">Pustulibacterium marinum</name>
    <dbReference type="NCBI Taxonomy" id="1224947"/>
    <lineage>
        <taxon>Bacteria</taxon>
        <taxon>Pseudomonadati</taxon>
        <taxon>Bacteroidota</taxon>
        <taxon>Flavobacteriia</taxon>
        <taxon>Flavobacteriales</taxon>
        <taxon>Flavobacteriaceae</taxon>
        <taxon>Pustulibacterium</taxon>
    </lineage>
</organism>
<proteinExistence type="predicted"/>
<dbReference type="Pfam" id="PF11160">
    <property type="entry name" value="Hva1_TUDOR"/>
    <property type="match status" value="1"/>
</dbReference>
<dbReference type="InterPro" id="IPR021331">
    <property type="entry name" value="Hva1_TUDOR"/>
</dbReference>
<evidence type="ECO:0000259" key="1">
    <source>
        <dbReference type="Pfam" id="PF11160"/>
    </source>
</evidence>
<dbReference type="AlphaFoldDB" id="A0A1I7G0M6"/>
<dbReference type="Proteomes" id="UP000199138">
    <property type="component" value="Unassembled WGS sequence"/>
</dbReference>
<accession>A0A1I7G0M6</accession>
<gene>
    <name evidence="2" type="ORF">SAMN05216480_10333</name>
</gene>